<protein>
    <submittedName>
        <fullName evidence="1">Uncharacterized protein</fullName>
    </submittedName>
</protein>
<evidence type="ECO:0000313" key="1">
    <source>
        <dbReference type="EMBL" id="VFK24868.1"/>
    </source>
</evidence>
<dbReference type="AlphaFoldDB" id="A0A450X6G7"/>
<gene>
    <name evidence="1" type="ORF">BECKMB1821G_GA0114241_101019</name>
</gene>
<reference evidence="1" key="1">
    <citation type="submission" date="2019-02" db="EMBL/GenBank/DDBJ databases">
        <authorList>
            <person name="Gruber-Vodicka R. H."/>
            <person name="Seah K. B. B."/>
        </authorList>
    </citation>
    <scope>NUCLEOTIDE SEQUENCE</scope>
    <source>
        <strain evidence="1">BECK_BZ197</strain>
    </source>
</reference>
<accession>A0A450X6G7</accession>
<dbReference type="EMBL" id="CAADFO010000010">
    <property type="protein sequence ID" value="VFK24868.1"/>
    <property type="molecule type" value="Genomic_DNA"/>
</dbReference>
<name>A0A450X6G7_9GAMM</name>
<organism evidence="1">
    <name type="scientific">Candidatus Kentrum sp. MB</name>
    <dbReference type="NCBI Taxonomy" id="2138164"/>
    <lineage>
        <taxon>Bacteria</taxon>
        <taxon>Pseudomonadati</taxon>
        <taxon>Pseudomonadota</taxon>
        <taxon>Gammaproteobacteria</taxon>
        <taxon>Candidatus Kentrum</taxon>
    </lineage>
</organism>
<proteinExistence type="predicted"/>
<sequence length="58" mass="6828">MRLIEESRYPMDEPRIDKSGVETSLCGNRSYAYPETINVCFRAGDMQLHIPAYRDQRF</sequence>